<feature type="region of interest" description="Disordered" evidence="1">
    <location>
        <begin position="128"/>
        <end position="149"/>
    </location>
</feature>
<name>A0A067QBH8_9AGAM</name>
<protein>
    <submittedName>
        <fullName evidence="2">Uncharacterized protein</fullName>
    </submittedName>
</protein>
<dbReference type="AlphaFoldDB" id="A0A067QBH8"/>
<evidence type="ECO:0000313" key="3">
    <source>
        <dbReference type="Proteomes" id="UP000027265"/>
    </source>
</evidence>
<dbReference type="Proteomes" id="UP000027265">
    <property type="component" value="Unassembled WGS sequence"/>
</dbReference>
<feature type="region of interest" description="Disordered" evidence="1">
    <location>
        <begin position="75"/>
        <end position="100"/>
    </location>
</feature>
<dbReference type="EMBL" id="KL197709">
    <property type="protein sequence ID" value="KDQ64339.1"/>
    <property type="molecule type" value="Genomic_DNA"/>
</dbReference>
<evidence type="ECO:0000256" key="1">
    <source>
        <dbReference type="SAM" id="MobiDB-lite"/>
    </source>
</evidence>
<reference evidence="3" key="1">
    <citation type="journal article" date="2014" name="Proc. Natl. Acad. Sci. U.S.A.">
        <title>Extensive sampling of basidiomycete genomes demonstrates inadequacy of the white-rot/brown-rot paradigm for wood decay fungi.</title>
        <authorList>
            <person name="Riley R."/>
            <person name="Salamov A.A."/>
            <person name="Brown D.W."/>
            <person name="Nagy L.G."/>
            <person name="Floudas D."/>
            <person name="Held B.W."/>
            <person name="Levasseur A."/>
            <person name="Lombard V."/>
            <person name="Morin E."/>
            <person name="Otillar R."/>
            <person name="Lindquist E.A."/>
            <person name="Sun H."/>
            <person name="LaButti K.M."/>
            <person name="Schmutz J."/>
            <person name="Jabbour D."/>
            <person name="Luo H."/>
            <person name="Baker S.E."/>
            <person name="Pisabarro A.G."/>
            <person name="Walton J.D."/>
            <person name="Blanchette R.A."/>
            <person name="Henrissat B."/>
            <person name="Martin F."/>
            <person name="Cullen D."/>
            <person name="Hibbett D.S."/>
            <person name="Grigoriev I.V."/>
        </authorList>
    </citation>
    <scope>NUCLEOTIDE SEQUENCE [LARGE SCALE GENOMIC DNA]</scope>
    <source>
        <strain evidence="3">MUCL 33604</strain>
    </source>
</reference>
<sequence length="149" mass="16961">MTSLRQLSRPKIFLPIRLVCNPFFISHDQHLRYLGRAYHPPTPDAELPTPPHLGTDIILTLTITPLSSLPTRKSRLRNISSRKGVTHEMEDGQSARTRDDHYDKRFDRFNGARCDLLDCMAVPYDPSLSTPPSTLTLRPAKFRPSESIP</sequence>
<gene>
    <name evidence="2" type="ORF">JAAARDRAFT_52298</name>
</gene>
<organism evidence="2 3">
    <name type="scientific">Jaapia argillacea MUCL 33604</name>
    <dbReference type="NCBI Taxonomy" id="933084"/>
    <lineage>
        <taxon>Eukaryota</taxon>
        <taxon>Fungi</taxon>
        <taxon>Dikarya</taxon>
        <taxon>Basidiomycota</taxon>
        <taxon>Agaricomycotina</taxon>
        <taxon>Agaricomycetes</taxon>
        <taxon>Agaricomycetidae</taxon>
        <taxon>Jaapiales</taxon>
        <taxon>Jaapiaceae</taxon>
        <taxon>Jaapia</taxon>
    </lineage>
</organism>
<dbReference type="HOGENOM" id="CLU_1749925_0_0_1"/>
<evidence type="ECO:0000313" key="2">
    <source>
        <dbReference type="EMBL" id="KDQ64339.1"/>
    </source>
</evidence>
<proteinExistence type="predicted"/>
<keyword evidence="3" id="KW-1185">Reference proteome</keyword>
<dbReference type="InParanoid" id="A0A067QBH8"/>
<accession>A0A067QBH8</accession>
<feature type="compositionally biased region" description="Low complexity" evidence="1">
    <location>
        <begin position="128"/>
        <end position="137"/>
    </location>
</feature>